<name>A0A2W1JFS7_9CYAN</name>
<accession>A0A2W1JFS7</accession>
<dbReference type="Proteomes" id="UP000248857">
    <property type="component" value="Unassembled WGS sequence"/>
</dbReference>
<reference evidence="2 3" key="1">
    <citation type="journal article" date="2018" name="Sci. Rep.">
        <title>A novel species of the marine cyanobacterium Acaryochloris with a unique pigment content and lifestyle.</title>
        <authorList>
            <person name="Partensky F."/>
            <person name="Six C."/>
            <person name="Ratin M."/>
            <person name="Garczarek L."/>
            <person name="Vaulot D."/>
            <person name="Probert I."/>
            <person name="Calteau A."/>
            <person name="Gourvil P."/>
            <person name="Marie D."/>
            <person name="Grebert T."/>
            <person name="Bouchier C."/>
            <person name="Le Panse S."/>
            <person name="Gachenot M."/>
            <person name="Rodriguez F."/>
            <person name="Garrido J.L."/>
        </authorList>
    </citation>
    <scope>NUCLEOTIDE SEQUENCE [LARGE SCALE GENOMIC DNA]</scope>
    <source>
        <strain evidence="2 3">RCC1774</strain>
    </source>
</reference>
<keyword evidence="1" id="KW-0812">Transmembrane</keyword>
<dbReference type="AlphaFoldDB" id="A0A2W1JFS7"/>
<evidence type="ECO:0000313" key="2">
    <source>
        <dbReference type="EMBL" id="PZD72296.1"/>
    </source>
</evidence>
<feature type="transmembrane region" description="Helical" evidence="1">
    <location>
        <begin position="20"/>
        <end position="37"/>
    </location>
</feature>
<keyword evidence="1" id="KW-1133">Transmembrane helix</keyword>
<organism evidence="2 3">
    <name type="scientific">Acaryochloris thomasi RCC1774</name>
    <dbReference type="NCBI Taxonomy" id="1764569"/>
    <lineage>
        <taxon>Bacteria</taxon>
        <taxon>Bacillati</taxon>
        <taxon>Cyanobacteriota</taxon>
        <taxon>Cyanophyceae</taxon>
        <taxon>Acaryochloridales</taxon>
        <taxon>Acaryochloridaceae</taxon>
        <taxon>Acaryochloris</taxon>
        <taxon>Acaryochloris thomasi</taxon>
    </lineage>
</organism>
<evidence type="ECO:0000313" key="3">
    <source>
        <dbReference type="Proteomes" id="UP000248857"/>
    </source>
</evidence>
<keyword evidence="3" id="KW-1185">Reference proteome</keyword>
<evidence type="ECO:0000256" key="1">
    <source>
        <dbReference type="SAM" id="Phobius"/>
    </source>
</evidence>
<sequence>MQPMNVGLNPPVDLDCRLGIFLFFYWCWQAIFLCVLVDG</sequence>
<protein>
    <submittedName>
        <fullName evidence="2">Uncharacterized protein</fullName>
    </submittedName>
</protein>
<dbReference type="EMBL" id="PQWO01000011">
    <property type="protein sequence ID" value="PZD72296.1"/>
    <property type="molecule type" value="Genomic_DNA"/>
</dbReference>
<proteinExistence type="predicted"/>
<comment type="caution">
    <text evidence="2">The sequence shown here is derived from an EMBL/GenBank/DDBJ whole genome shotgun (WGS) entry which is preliminary data.</text>
</comment>
<gene>
    <name evidence="2" type="ORF">C1752_03883</name>
</gene>
<keyword evidence="1" id="KW-0472">Membrane</keyword>